<dbReference type="EMBL" id="JACRUM010000001">
    <property type="protein sequence ID" value="MBC5862456.1"/>
    <property type="molecule type" value="Genomic_DNA"/>
</dbReference>
<proteinExistence type="predicted"/>
<sequence length="240" mass="26541">MIYNTLLTLFIAFCSLFLLSKNVAAIPSETKHSFVASNDVKNLDEVEAIYQDLQLKNKQIPTLESFQQAVEAYTNLKNKGLVQKELLTIIDFSLSANTKRLWVIDMATNEVKFHSLVSHGRNTGEEFATSFSNAAESFKSSLGLYLTAEVYSGKHGLSLKLDGLEKGVNDHARARGIVMHAADYVSESFIKNNQRLGRSQGCPAVPSNISKEIINLIKNKSCFFIYHPSRAVALGGTFVS</sequence>
<organism evidence="1 2">
    <name type="scientific">Flavobacterium turcicum</name>
    <dbReference type="NCBI Taxonomy" id="2764718"/>
    <lineage>
        <taxon>Bacteria</taxon>
        <taxon>Pseudomonadati</taxon>
        <taxon>Bacteroidota</taxon>
        <taxon>Flavobacteriia</taxon>
        <taxon>Flavobacteriales</taxon>
        <taxon>Flavobacteriaceae</taxon>
        <taxon>Flavobacterium</taxon>
    </lineage>
</organism>
<name>A0ABR7JD79_9FLAO</name>
<accession>A0ABR7JD79</accession>
<reference evidence="1 2" key="1">
    <citation type="submission" date="2020-08" db="EMBL/GenBank/DDBJ databases">
        <title>Description of novel Flavobacterium F-400 isolate.</title>
        <authorList>
            <person name="Saticioglu I."/>
            <person name="Duman M."/>
            <person name="Altun S."/>
        </authorList>
    </citation>
    <scope>NUCLEOTIDE SEQUENCE [LARGE SCALE GENOMIC DNA]</scope>
    <source>
        <strain evidence="1 2">F-400</strain>
    </source>
</reference>
<dbReference type="Pfam" id="PF13645">
    <property type="entry name" value="YkuD_2"/>
    <property type="match status" value="1"/>
</dbReference>
<evidence type="ECO:0000313" key="1">
    <source>
        <dbReference type="EMBL" id="MBC5862456.1"/>
    </source>
</evidence>
<protein>
    <submittedName>
        <fullName evidence="1">Murein L,D-transpeptidase catalytic domain family protein</fullName>
    </submittedName>
</protein>
<dbReference type="PANTHER" id="PTHR38477:SF1">
    <property type="entry name" value="MUREIN L,D-TRANSPEPTIDASE CATALYTIC DOMAIN FAMILY PROTEIN"/>
    <property type="match status" value="1"/>
</dbReference>
<keyword evidence="2" id="KW-1185">Reference proteome</keyword>
<dbReference type="Proteomes" id="UP000621670">
    <property type="component" value="Unassembled WGS sequence"/>
</dbReference>
<dbReference type="PANTHER" id="PTHR38477">
    <property type="entry name" value="HYPOTHETICAL EXPORTED PROTEIN"/>
    <property type="match status" value="1"/>
</dbReference>
<dbReference type="InterPro" id="IPR032676">
    <property type="entry name" value="YkuD_2"/>
</dbReference>
<comment type="caution">
    <text evidence="1">The sequence shown here is derived from an EMBL/GenBank/DDBJ whole genome shotgun (WGS) entry which is preliminary data.</text>
</comment>
<dbReference type="RefSeq" id="WP_166133273.1">
    <property type="nucleotide sequence ID" value="NZ_JAAOBY010000001.1"/>
</dbReference>
<evidence type="ECO:0000313" key="2">
    <source>
        <dbReference type="Proteomes" id="UP000621670"/>
    </source>
</evidence>
<gene>
    <name evidence="1" type="ORF">H8R26_03385</name>
</gene>